<evidence type="ECO:0000256" key="5">
    <source>
        <dbReference type="SAM" id="SignalP"/>
    </source>
</evidence>
<dbReference type="InterPro" id="IPR012674">
    <property type="entry name" value="Calycin"/>
</dbReference>
<dbReference type="SUPFAM" id="SSF50814">
    <property type="entry name" value="Lipocalins"/>
    <property type="match status" value="1"/>
</dbReference>
<keyword evidence="3 5" id="KW-0732">Signal</keyword>
<evidence type="ECO:0000313" key="6">
    <source>
        <dbReference type="EMBL" id="JAW13123.1"/>
    </source>
</evidence>
<keyword evidence="2" id="KW-0964">Secreted</keyword>
<proteinExistence type="inferred from homology"/>
<evidence type="ECO:0000256" key="2">
    <source>
        <dbReference type="ARBA" id="ARBA00022525"/>
    </source>
</evidence>
<dbReference type="EMBL" id="GFTR01003303">
    <property type="protein sequence ID" value="JAW13123.1"/>
    <property type="molecule type" value="Transcribed_RNA"/>
</dbReference>
<comment type="similarity">
    <text evidence="4">Belongs to the calycin superfamily. Triabin family.</text>
</comment>
<reference evidence="6" key="1">
    <citation type="journal article" date="2018" name="PLoS Negl. Trop. Dis.">
        <title>An insight into the salivary gland and fat body transcriptome of Panstrongylus lignarius (Hemiptera: Heteroptera), the main vector of Chagas disease in Peru.</title>
        <authorList>
            <person name="Nevoa J.C."/>
            <person name="Mendes M.T."/>
            <person name="da Silva M.V."/>
            <person name="Soares S.C."/>
            <person name="Oliveira C.J.F."/>
            <person name="Ribeiro J.M.C."/>
        </authorList>
    </citation>
    <scope>NUCLEOTIDE SEQUENCE</scope>
</reference>
<evidence type="ECO:0000256" key="3">
    <source>
        <dbReference type="ARBA" id="ARBA00022729"/>
    </source>
</evidence>
<dbReference type="InterPro" id="IPR005657">
    <property type="entry name" value="Triabi/Procalin"/>
</dbReference>
<sequence length="198" mass="22896">MKLIIAVTFFGILTCAFAAYIPYKIKNCLDVTPMPNFQPKQFFTGTWYVTRAKNGTLATVCHKYLTKTERNGSLSFDYGYYENGNGDTFIQVHCEETGRTGNRKFSFNCKVVEGQDRSGFPGYNVDLTFIATDYNNYAIFYRCVPFLDGFADNFLILHRNKEDENSQVEPILLKQNPKLLIDDFFYRGESNCKENREF</sequence>
<dbReference type="Gene3D" id="2.40.128.20">
    <property type="match status" value="1"/>
</dbReference>
<dbReference type="AlphaFoldDB" id="A0A224XY43"/>
<dbReference type="Pfam" id="PF03973">
    <property type="entry name" value="Triabin"/>
    <property type="match status" value="1"/>
</dbReference>
<feature type="signal peptide" evidence="5">
    <location>
        <begin position="1"/>
        <end position="18"/>
    </location>
</feature>
<protein>
    <submittedName>
        <fullName evidence="6">Putative salivary lipocalin</fullName>
    </submittedName>
</protein>
<evidence type="ECO:0000256" key="1">
    <source>
        <dbReference type="ARBA" id="ARBA00004613"/>
    </source>
</evidence>
<name>A0A224XY43_9HEMI</name>
<dbReference type="GO" id="GO:0005576">
    <property type="term" value="C:extracellular region"/>
    <property type="evidence" value="ECO:0007669"/>
    <property type="project" value="UniProtKB-SubCell"/>
</dbReference>
<organism evidence="6">
    <name type="scientific">Panstrongylus lignarius</name>
    <dbReference type="NCBI Taxonomy" id="156445"/>
    <lineage>
        <taxon>Eukaryota</taxon>
        <taxon>Metazoa</taxon>
        <taxon>Ecdysozoa</taxon>
        <taxon>Arthropoda</taxon>
        <taxon>Hexapoda</taxon>
        <taxon>Insecta</taxon>
        <taxon>Pterygota</taxon>
        <taxon>Neoptera</taxon>
        <taxon>Paraneoptera</taxon>
        <taxon>Hemiptera</taxon>
        <taxon>Heteroptera</taxon>
        <taxon>Panheteroptera</taxon>
        <taxon>Cimicomorpha</taxon>
        <taxon>Reduviidae</taxon>
        <taxon>Triatominae</taxon>
        <taxon>Panstrongylus</taxon>
    </lineage>
</organism>
<comment type="subcellular location">
    <subcellularLocation>
        <location evidence="1">Secreted</location>
    </subcellularLocation>
</comment>
<dbReference type="GO" id="GO:0030682">
    <property type="term" value="P:symbiont-mediated perturbation of host defenses"/>
    <property type="evidence" value="ECO:0007669"/>
    <property type="project" value="InterPro"/>
</dbReference>
<dbReference type="CDD" id="cd19423">
    <property type="entry name" value="lipocalin_LTBP1-like"/>
    <property type="match status" value="1"/>
</dbReference>
<evidence type="ECO:0000256" key="4">
    <source>
        <dbReference type="ARBA" id="ARBA00034121"/>
    </source>
</evidence>
<feature type="chain" id="PRO_5012262594" evidence="5">
    <location>
        <begin position="19"/>
        <end position="198"/>
    </location>
</feature>
<accession>A0A224XY43</accession>